<gene>
    <name evidence="1" type="ORF">PBRASI_LOCUS1004</name>
</gene>
<protein>
    <submittedName>
        <fullName evidence="1">6307_t:CDS:1</fullName>
    </submittedName>
</protein>
<dbReference type="AlphaFoldDB" id="A0A9N8W0G0"/>
<reference evidence="1" key="1">
    <citation type="submission" date="2021-06" db="EMBL/GenBank/DDBJ databases">
        <authorList>
            <person name="Kallberg Y."/>
            <person name="Tangrot J."/>
            <person name="Rosling A."/>
        </authorList>
    </citation>
    <scope>NUCLEOTIDE SEQUENCE</scope>
    <source>
        <strain evidence="1">BR232B</strain>
    </source>
</reference>
<organism evidence="1 2">
    <name type="scientific">Paraglomus brasilianum</name>
    <dbReference type="NCBI Taxonomy" id="144538"/>
    <lineage>
        <taxon>Eukaryota</taxon>
        <taxon>Fungi</taxon>
        <taxon>Fungi incertae sedis</taxon>
        <taxon>Mucoromycota</taxon>
        <taxon>Glomeromycotina</taxon>
        <taxon>Glomeromycetes</taxon>
        <taxon>Paraglomerales</taxon>
        <taxon>Paraglomeraceae</taxon>
        <taxon>Paraglomus</taxon>
    </lineage>
</organism>
<dbReference type="Proteomes" id="UP000789739">
    <property type="component" value="Unassembled WGS sequence"/>
</dbReference>
<sequence>MACKLRPKQTPPDRTPKMVKANREESLVYADAAQAQTRAIAAASNTTQIAAPQRKLQYHSIQAQHLSLTISEKTTCLRLTKLKRKGLEPYHHTHRQTHVLAGALIPNRLLADSI</sequence>
<proteinExistence type="predicted"/>
<name>A0A9N8W0G0_9GLOM</name>
<comment type="caution">
    <text evidence="1">The sequence shown here is derived from an EMBL/GenBank/DDBJ whole genome shotgun (WGS) entry which is preliminary data.</text>
</comment>
<evidence type="ECO:0000313" key="1">
    <source>
        <dbReference type="EMBL" id="CAG8469605.1"/>
    </source>
</evidence>
<accession>A0A9N8W0G0</accession>
<dbReference type="EMBL" id="CAJVPI010000059">
    <property type="protein sequence ID" value="CAG8469605.1"/>
    <property type="molecule type" value="Genomic_DNA"/>
</dbReference>
<keyword evidence="2" id="KW-1185">Reference proteome</keyword>
<evidence type="ECO:0000313" key="2">
    <source>
        <dbReference type="Proteomes" id="UP000789739"/>
    </source>
</evidence>